<evidence type="ECO:0000256" key="9">
    <source>
        <dbReference type="ARBA" id="ARBA00023136"/>
    </source>
</evidence>
<evidence type="ECO:0000313" key="12">
    <source>
        <dbReference type="EMBL" id="OAY63456.1"/>
    </source>
</evidence>
<reference evidence="12 13" key="1">
    <citation type="journal article" date="2016" name="DNA Res.">
        <title>The draft genome of MD-2 pineapple using hybrid error correction of long reads.</title>
        <authorList>
            <person name="Redwan R.M."/>
            <person name="Saidin A."/>
            <person name="Kumar S.V."/>
        </authorList>
    </citation>
    <scope>NUCLEOTIDE SEQUENCE [LARGE SCALE GENOMIC DNA]</scope>
    <source>
        <strain evidence="13">cv. MD2</strain>
        <tissue evidence="12">Leaf</tissue>
    </source>
</reference>
<organism evidence="12 13">
    <name type="scientific">Ananas comosus</name>
    <name type="common">Pineapple</name>
    <name type="synonym">Ananas ananas</name>
    <dbReference type="NCBI Taxonomy" id="4615"/>
    <lineage>
        <taxon>Eukaryota</taxon>
        <taxon>Viridiplantae</taxon>
        <taxon>Streptophyta</taxon>
        <taxon>Embryophyta</taxon>
        <taxon>Tracheophyta</taxon>
        <taxon>Spermatophyta</taxon>
        <taxon>Magnoliopsida</taxon>
        <taxon>Liliopsida</taxon>
        <taxon>Poales</taxon>
        <taxon>Bromeliaceae</taxon>
        <taxon>Bromelioideae</taxon>
        <taxon>Ananas</taxon>
    </lineage>
</organism>
<evidence type="ECO:0000313" key="13">
    <source>
        <dbReference type="Proteomes" id="UP000092600"/>
    </source>
</evidence>
<evidence type="ECO:0000256" key="3">
    <source>
        <dbReference type="ARBA" id="ARBA00022692"/>
    </source>
</evidence>
<dbReference type="GO" id="GO:0005506">
    <property type="term" value="F:iron ion binding"/>
    <property type="evidence" value="ECO:0007669"/>
    <property type="project" value="InterPro"/>
</dbReference>
<gene>
    <name evidence="12" type="ORF">ACMD2_15440</name>
</gene>
<dbReference type="InterPro" id="IPR002401">
    <property type="entry name" value="Cyt_P450_E_grp-I"/>
</dbReference>
<dbReference type="STRING" id="4615.A0A199UFG3"/>
<dbReference type="Pfam" id="PF00067">
    <property type="entry name" value="p450"/>
    <property type="match status" value="1"/>
</dbReference>
<evidence type="ECO:0000256" key="10">
    <source>
        <dbReference type="PIRSR" id="PIRSR602401-1"/>
    </source>
</evidence>
<sequence length="524" mass="58173">MDPGLLVALTLFLALLVGFFFLRRRSSYSCGGAAKQKRKLPLPPGPVAVPVLGNLLWLRRSLRDVEPLLRELHARYGPVVSLRVGSRLLIFVSDRDLAHRALVARGAAFADRPAPLPTARIFSADGHNITSAPYGPLWRLLRRNLVAETLHPSRLVLFAPARSWVLRLLLSKLRADAEGGGSVAVMGRLQFAMFALLVLMCFGAKLDEEAVEEIGDAQRSLLLYDLNIFAFAPWITKRLFRKRWETAMEMRGRQKRIYVPLIEARRGGRGAPESEGSFAHAYVDTLLGLTLPDEGGRALTDDEMVVLCSEFLNAGTDTTSTALEWIMAELVRNPRVQDRLRAEIEQVVGARGGDDGAAHEREVREEELQRMPYLKAVVLEGLRRHSPAHFVLPHAAAEEDAELGGYAIPKHASLNFMVGEMGLDGAAWEAPMEFRPERFLEGGEGADVDVTGSREIKMMPFGAGRRICAGINVAMLHLEYFVANMVREFQWTKVDGDGVDLTEKSQFTVVMKHPLRARLVPTTN</sequence>
<keyword evidence="3" id="KW-0812">Transmembrane</keyword>
<name>A0A199UFG3_ANACO</name>
<proteinExistence type="inferred from homology"/>
<feature type="binding site" description="axial binding residue" evidence="10">
    <location>
        <position position="468"/>
    </location>
    <ligand>
        <name>heme</name>
        <dbReference type="ChEBI" id="CHEBI:30413"/>
    </ligand>
    <ligandPart>
        <name>Fe</name>
        <dbReference type="ChEBI" id="CHEBI:18248"/>
    </ligandPart>
</feature>
<dbReference type="InterPro" id="IPR001128">
    <property type="entry name" value="Cyt_P450"/>
</dbReference>
<keyword evidence="8 11" id="KW-0503">Monooxygenase</keyword>
<evidence type="ECO:0000256" key="5">
    <source>
        <dbReference type="ARBA" id="ARBA00022989"/>
    </source>
</evidence>
<dbReference type="AlphaFoldDB" id="A0A199UFG3"/>
<evidence type="ECO:0000256" key="7">
    <source>
        <dbReference type="ARBA" id="ARBA00023004"/>
    </source>
</evidence>
<comment type="subcellular location">
    <subcellularLocation>
        <location evidence="1">Membrane</location>
        <topology evidence="1">Single-pass membrane protein</topology>
    </subcellularLocation>
</comment>
<dbReference type="SUPFAM" id="SSF48264">
    <property type="entry name" value="Cytochrome P450"/>
    <property type="match status" value="1"/>
</dbReference>
<dbReference type="GO" id="GO:0016020">
    <property type="term" value="C:membrane"/>
    <property type="evidence" value="ECO:0007669"/>
    <property type="project" value="UniProtKB-SubCell"/>
</dbReference>
<accession>A0A199UFG3</accession>
<comment type="cofactor">
    <cofactor evidence="10">
        <name>heme</name>
        <dbReference type="ChEBI" id="CHEBI:30413"/>
    </cofactor>
</comment>
<keyword evidence="9" id="KW-0472">Membrane</keyword>
<comment type="similarity">
    <text evidence="11">Belongs to the cytochrome P450 family.</text>
</comment>
<dbReference type="GO" id="GO:0016709">
    <property type="term" value="F:oxidoreductase activity, acting on paired donors, with incorporation or reduction of molecular oxygen, NAD(P)H as one donor, and incorporation of one atom of oxygen"/>
    <property type="evidence" value="ECO:0007669"/>
    <property type="project" value="TreeGrafter"/>
</dbReference>
<keyword evidence="6 11" id="KW-0560">Oxidoreductase</keyword>
<evidence type="ECO:0000256" key="11">
    <source>
        <dbReference type="RuleBase" id="RU000461"/>
    </source>
</evidence>
<evidence type="ECO:0000256" key="4">
    <source>
        <dbReference type="ARBA" id="ARBA00022723"/>
    </source>
</evidence>
<dbReference type="PRINTS" id="PR00463">
    <property type="entry name" value="EP450I"/>
</dbReference>
<keyword evidence="5" id="KW-1133">Transmembrane helix</keyword>
<dbReference type="InterPro" id="IPR051103">
    <property type="entry name" value="Plant_metabolite_P450s"/>
</dbReference>
<keyword evidence="4 10" id="KW-0479">Metal-binding</keyword>
<keyword evidence="7 10" id="KW-0408">Iron</keyword>
<dbReference type="GO" id="GO:0020037">
    <property type="term" value="F:heme binding"/>
    <property type="evidence" value="ECO:0007669"/>
    <property type="project" value="InterPro"/>
</dbReference>
<dbReference type="InterPro" id="IPR036396">
    <property type="entry name" value="Cyt_P450_sf"/>
</dbReference>
<evidence type="ECO:0000256" key="8">
    <source>
        <dbReference type="ARBA" id="ARBA00023033"/>
    </source>
</evidence>
<dbReference type="Gene3D" id="1.10.630.10">
    <property type="entry name" value="Cytochrome P450"/>
    <property type="match status" value="1"/>
</dbReference>
<evidence type="ECO:0000256" key="2">
    <source>
        <dbReference type="ARBA" id="ARBA00022617"/>
    </source>
</evidence>
<keyword evidence="2 10" id="KW-0349">Heme</keyword>
<dbReference type="FunFam" id="1.10.630.10:FF:000012">
    <property type="entry name" value="Cytochrome P450 family protein"/>
    <property type="match status" value="1"/>
</dbReference>
<dbReference type="InterPro" id="IPR017972">
    <property type="entry name" value="Cyt_P450_CS"/>
</dbReference>
<dbReference type="PANTHER" id="PTHR24298:SF366">
    <property type="entry name" value="OS06G0328900 PROTEIN"/>
    <property type="match status" value="1"/>
</dbReference>
<evidence type="ECO:0000256" key="1">
    <source>
        <dbReference type="ARBA" id="ARBA00004167"/>
    </source>
</evidence>
<dbReference type="EMBL" id="LSRQ01008340">
    <property type="protein sequence ID" value="OAY63456.1"/>
    <property type="molecule type" value="Genomic_DNA"/>
</dbReference>
<dbReference type="Proteomes" id="UP000092600">
    <property type="component" value="Unassembled WGS sequence"/>
</dbReference>
<dbReference type="PANTHER" id="PTHR24298">
    <property type="entry name" value="FLAVONOID 3'-MONOOXYGENASE-RELATED"/>
    <property type="match status" value="1"/>
</dbReference>
<dbReference type="PRINTS" id="PR00385">
    <property type="entry name" value="P450"/>
</dbReference>
<comment type="caution">
    <text evidence="12">The sequence shown here is derived from an EMBL/GenBank/DDBJ whole genome shotgun (WGS) entry which is preliminary data.</text>
</comment>
<dbReference type="PROSITE" id="PS00086">
    <property type="entry name" value="CYTOCHROME_P450"/>
    <property type="match status" value="1"/>
</dbReference>
<dbReference type="CDD" id="cd11075">
    <property type="entry name" value="CYP77_89"/>
    <property type="match status" value="1"/>
</dbReference>
<evidence type="ECO:0000256" key="6">
    <source>
        <dbReference type="ARBA" id="ARBA00023002"/>
    </source>
</evidence>
<protein>
    <submittedName>
        <fullName evidence="12">Cytochrome P450 89A2</fullName>
    </submittedName>
</protein>